<dbReference type="PANTHER" id="PTHR46796">
    <property type="entry name" value="HTH-TYPE TRANSCRIPTIONAL ACTIVATOR RHAS-RELATED"/>
    <property type="match status" value="1"/>
</dbReference>
<dbReference type="GO" id="GO:0003700">
    <property type="term" value="F:DNA-binding transcription factor activity"/>
    <property type="evidence" value="ECO:0007669"/>
    <property type="project" value="InterPro"/>
</dbReference>
<dbReference type="InterPro" id="IPR018060">
    <property type="entry name" value="HTH_AraC"/>
</dbReference>
<keyword evidence="1" id="KW-0805">Transcription regulation</keyword>
<dbReference type="InterPro" id="IPR009057">
    <property type="entry name" value="Homeodomain-like_sf"/>
</dbReference>
<organism evidence="5 6">
    <name type="scientific">Alloyangia pacifica</name>
    <dbReference type="NCBI Taxonomy" id="311180"/>
    <lineage>
        <taxon>Bacteria</taxon>
        <taxon>Pseudomonadati</taxon>
        <taxon>Pseudomonadota</taxon>
        <taxon>Alphaproteobacteria</taxon>
        <taxon>Rhodobacterales</taxon>
        <taxon>Roseobacteraceae</taxon>
        <taxon>Alloyangia</taxon>
    </lineage>
</organism>
<evidence type="ECO:0000259" key="4">
    <source>
        <dbReference type="PROSITE" id="PS01124"/>
    </source>
</evidence>
<evidence type="ECO:0000256" key="1">
    <source>
        <dbReference type="ARBA" id="ARBA00023015"/>
    </source>
</evidence>
<name>A0A1I6SZ29_9RHOB</name>
<keyword evidence="2" id="KW-0238">DNA-binding</keyword>
<proteinExistence type="predicted"/>
<dbReference type="SUPFAM" id="SSF46689">
    <property type="entry name" value="Homeodomain-like"/>
    <property type="match status" value="2"/>
</dbReference>
<dbReference type="Gene3D" id="1.10.10.60">
    <property type="entry name" value="Homeodomain-like"/>
    <property type="match status" value="1"/>
</dbReference>
<dbReference type="EMBL" id="FOZW01000005">
    <property type="protein sequence ID" value="SFS82244.1"/>
    <property type="molecule type" value="Genomic_DNA"/>
</dbReference>
<keyword evidence="3" id="KW-0804">Transcription</keyword>
<protein>
    <submittedName>
        <fullName evidence="5">Transcriptional regulator, AraC family</fullName>
    </submittedName>
</protein>
<dbReference type="SMART" id="SM00342">
    <property type="entry name" value="HTH_ARAC"/>
    <property type="match status" value="1"/>
</dbReference>
<dbReference type="PROSITE" id="PS00041">
    <property type="entry name" value="HTH_ARAC_FAMILY_1"/>
    <property type="match status" value="1"/>
</dbReference>
<evidence type="ECO:0000256" key="3">
    <source>
        <dbReference type="ARBA" id="ARBA00023163"/>
    </source>
</evidence>
<evidence type="ECO:0000256" key="2">
    <source>
        <dbReference type="ARBA" id="ARBA00023125"/>
    </source>
</evidence>
<sequence>MTFMPRMTSQTRAIEPTRPLHWRRWGGAIADVWHVHGAAGGGGFYRSPDPRLVVFLGEPSGALQLRTTPDGPWMQGVGAFYIPAGMPLWSALAQDRDYAHLDFHLEAGALSQRLRNAGDASRMEEAHFLAAPDRAAPLAALLAEEVQTPSRPDVMLDGLLTALLCEVLDLGKTEAEPRRGGLPPHVIRELRRHALAALHRKIEVGELAELAGLSESWLTRAFKQSLGTTPQRWLTQLRVEAAMGLMTDTDQGLAEIAAATGFADQAHLTRSFRSALGETPGAWRRARTRAISTNHGGLVQSPTKIPS</sequence>
<dbReference type="STRING" id="311180.SAMN04488050_105162"/>
<evidence type="ECO:0000313" key="6">
    <source>
        <dbReference type="Proteomes" id="UP000199392"/>
    </source>
</evidence>
<keyword evidence="6" id="KW-1185">Reference proteome</keyword>
<dbReference type="PROSITE" id="PS01124">
    <property type="entry name" value="HTH_ARAC_FAMILY_2"/>
    <property type="match status" value="1"/>
</dbReference>
<dbReference type="Proteomes" id="UP000199392">
    <property type="component" value="Unassembled WGS sequence"/>
</dbReference>
<dbReference type="OrthoDB" id="9793400at2"/>
<evidence type="ECO:0000313" key="5">
    <source>
        <dbReference type="EMBL" id="SFS82244.1"/>
    </source>
</evidence>
<reference evidence="6" key="1">
    <citation type="submission" date="2016-10" db="EMBL/GenBank/DDBJ databases">
        <authorList>
            <person name="Varghese N."/>
            <person name="Submissions S."/>
        </authorList>
    </citation>
    <scope>NUCLEOTIDE SEQUENCE [LARGE SCALE GENOMIC DNA]</scope>
    <source>
        <strain evidence="6">DSM 26894</strain>
    </source>
</reference>
<dbReference type="InterPro" id="IPR018062">
    <property type="entry name" value="HTH_AraC-typ_CS"/>
</dbReference>
<feature type="domain" description="HTH araC/xylS-type" evidence="4">
    <location>
        <begin position="188"/>
        <end position="286"/>
    </location>
</feature>
<dbReference type="InterPro" id="IPR050204">
    <property type="entry name" value="AraC_XylS_family_regulators"/>
</dbReference>
<dbReference type="PANTHER" id="PTHR46796:SF14">
    <property type="entry name" value="TRANSCRIPTIONAL REGULATORY PROTEIN"/>
    <property type="match status" value="1"/>
</dbReference>
<dbReference type="RefSeq" id="WP_092424378.1">
    <property type="nucleotide sequence ID" value="NZ_FNCL01000005.1"/>
</dbReference>
<accession>A0A1I6SZ29</accession>
<dbReference type="GO" id="GO:0043565">
    <property type="term" value="F:sequence-specific DNA binding"/>
    <property type="evidence" value="ECO:0007669"/>
    <property type="project" value="InterPro"/>
</dbReference>
<dbReference type="Pfam" id="PF12833">
    <property type="entry name" value="HTH_18"/>
    <property type="match status" value="1"/>
</dbReference>
<dbReference type="AlphaFoldDB" id="A0A1I6SZ29"/>
<gene>
    <name evidence="5" type="ORF">SAMN04488050_105162</name>
</gene>